<accession>A0ABQ1YUT4</accession>
<proteinExistence type="predicted"/>
<name>A0ABQ1YUT4_9BACL</name>
<feature type="transmembrane region" description="Helical" evidence="1">
    <location>
        <begin position="15"/>
        <end position="33"/>
    </location>
</feature>
<keyword evidence="3" id="KW-1185">Reference proteome</keyword>
<evidence type="ECO:0008006" key="4">
    <source>
        <dbReference type="Google" id="ProtNLM"/>
    </source>
</evidence>
<keyword evidence="1" id="KW-0812">Transmembrane</keyword>
<evidence type="ECO:0000313" key="2">
    <source>
        <dbReference type="EMBL" id="GGH37381.1"/>
    </source>
</evidence>
<evidence type="ECO:0000313" key="3">
    <source>
        <dbReference type="Proteomes" id="UP000659344"/>
    </source>
</evidence>
<comment type="caution">
    <text evidence="2">The sequence shown here is derived from an EMBL/GenBank/DDBJ whole genome shotgun (WGS) entry which is preliminary data.</text>
</comment>
<protein>
    <recommendedName>
        <fullName evidence="4">DUF4129 domain-containing protein</fullName>
    </recommendedName>
</protein>
<gene>
    <name evidence="2" type="ORF">GCM10008013_44800</name>
</gene>
<organism evidence="2 3">
    <name type="scientific">Paenibacillus segetis</name>
    <dbReference type="NCBI Taxonomy" id="1325360"/>
    <lineage>
        <taxon>Bacteria</taxon>
        <taxon>Bacillati</taxon>
        <taxon>Bacillota</taxon>
        <taxon>Bacilli</taxon>
        <taxon>Bacillales</taxon>
        <taxon>Paenibacillaceae</taxon>
        <taxon>Paenibacillus</taxon>
    </lineage>
</organism>
<keyword evidence="1" id="KW-0472">Membrane</keyword>
<keyword evidence="1" id="KW-1133">Transmembrane helix</keyword>
<feature type="transmembrane region" description="Helical" evidence="1">
    <location>
        <begin position="86"/>
        <end position="106"/>
    </location>
</feature>
<reference evidence="3" key="1">
    <citation type="journal article" date="2019" name="Int. J. Syst. Evol. Microbiol.">
        <title>The Global Catalogue of Microorganisms (GCM) 10K type strain sequencing project: providing services to taxonomists for standard genome sequencing and annotation.</title>
        <authorList>
            <consortium name="The Broad Institute Genomics Platform"/>
            <consortium name="The Broad Institute Genome Sequencing Center for Infectious Disease"/>
            <person name="Wu L."/>
            <person name="Ma J."/>
        </authorList>
    </citation>
    <scope>NUCLEOTIDE SEQUENCE [LARGE SCALE GENOMIC DNA]</scope>
    <source>
        <strain evidence="3">CGMCC 1.12769</strain>
    </source>
</reference>
<feature type="transmembrane region" description="Helical" evidence="1">
    <location>
        <begin position="39"/>
        <end position="58"/>
    </location>
</feature>
<dbReference type="EMBL" id="BMFT01000005">
    <property type="protein sequence ID" value="GGH37381.1"/>
    <property type="molecule type" value="Genomic_DNA"/>
</dbReference>
<sequence length="347" mass="40217">MQGMTVGTRLHEYKLYGWGVILYLVSGLLFPRFQGLASWMPLLTWTGVATLVLTLFIMNEGHLRYSTLSGESEPMLPRRLRRHNRIYMTAIVIAAMLLAAGAGKWLSSVLWGFVKMVVGWLTRTSPQEPEQIQEEVTDIPQMEPFLPQDVKPPGMLSQILNILAYVVGAAIVAGLLVLLIYWLYKNVGGIWRKSIDSLLGLLRRRGQEEQNTSYRDEEKNIFSWDRVSKKLQDFRSPLSWIGRRTERWEDMTDNRERVRYLYRRLLHSELGAGYELKPHLTPIEQEREFNNWLEQDEPKKISSQAKSIRGKRGSSSEPLVSLYYRVRYGAERPNDKEVANIKEKMNL</sequence>
<evidence type="ECO:0000256" key="1">
    <source>
        <dbReference type="SAM" id="Phobius"/>
    </source>
</evidence>
<dbReference type="Proteomes" id="UP000659344">
    <property type="component" value="Unassembled WGS sequence"/>
</dbReference>
<feature type="transmembrane region" description="Helical" evidence="1">
    <location>
        <begin position="162"/>
        <end position="184"/>
    </location>
</feature>